<gene>
    <name evidence="1" type="ORF">H7A79_2702</name>
</gene>
<dbReference type="RefSeq" id="WP_187000633.1">
    <property type="nucleotide sequence ID" value="NZ_CP060414.2"/>
</dbReference>
<evidence type="ECO:0000313" key="2">
    <source>
        <dbReference type="Proteomes" id="UP000516412"/>
    </source>
</evidence>
<dbReference type="KEGG" id="nmus:H7A79_2702"/>
<proteinExistence type="predicted"/>
<dbReference type="AlphaFoldDB" id="A0A7H1M7Z6"/>
<evidence type="ECO:0000313" key="1">
    <source>
        <dbReference type="EMBL" id="QNT57761.1"/>
    </source>
</evidence>
<name>A0A7H1M7Z6_9NEIS</name>
<sequence length="91" mass="10163">MNEKNRGSIKTPVAVKAIVKECLIKIKVIYIYFLCAAEFGGHTGRLKNGGQQGRRLFGQNSSRLPQAGSGIENTCADKVKYLKLRVYEIKF</sequence>
<dbReference type="EMBL" id="CP060414">
    <property type="protein sequence ID" value="QNT57761.1"/>
    <property type="molecule type" value="Genomic_DNA"/>
</dbReference>
<protein>
    <submittedName>
        <fullName evidence="1">Uncharacterized protein</fullName>
    </submittedName>
</protein>
<organism evidence="1 2">
    <name type="scientific">Neisseria musculi</name>
    <dbReference type="NCBI Taxonomy" id="1815583"/>
    <lineage>
        <taxon>Bacteria</taxon>
        <taxon>Pseudomonadati</taxon>
        <taxon>Pseudomonadota</taxon>
        <taxon>Betaproteobacteria</taxon>
        <taxon>Neisseriales</taxon>
        <taxon>Neisseriaceae</taxon>
        <taxon>Neisseria</taxon>
    </lineage>
</organism>
<keyword evidence="2" id="KW-1185">Reference proteome</keyword>
<accession>A0A7H1M7Z6</accession>
<reference evidence="1" key="1">
    <citation type="submission" date="2024-06" db="EMBL/GenBank/DDBJ databases">
        <title>Complete Genome Sequence of mouse commensal type strain Neisseria musculi.</title>
        <authorList>
            <person name="Thapa E."/>
            <person name="Aluvathingal J."/>
            <person name="Nadendla S."/>
            <person name="Mehta A."/>
            <person name="Tettelin H."/>
            <person name="Weyand N.J."/>
        </authorList>
    </citation>
    <scope>NUCLEOTIDE SEQUENCE</scope>
    <source>
        <strain evidence="1">NW831</strain>
    </source>
</reference>
<dbReference type="Proteomes" id="UP000516412">
    <property type="component" value="Chromosome"/>
</dbReference>